<dbReference type="InterPro" id="IPR019328">
    <property type="entry name" value="PIGH-H_dom"/>
</dbReference>
<keyword evidence="3" id="KW-1133">Transmembrane helix</keyword>
<comment type="caution">
    <text evidence="5">The sequence shown here is derived from an EMBL/GenBank/DDBJ whole genome shotgun (WGS) entry which is preliminary data.</text>
</comment>
<dbReference type="InterPro" id="IPR044215">
    <property type="entry name" value="PIG-H"/>
</dbReference>
<dbReference type="GO" id="GO:0006506">
    <property type="term" value="P:GPI anchor biosynthetic process"/>
    <property type="evidence" value="ECO:0007669"/>
    <property type="project" value="UniProtKB-UniPathway"/>
</dbReference>
<gene>
    <name evidence="5" type="ORF">EB796_020538</name>
</gene>
<keyword evidence="6" id="KW-1185">Reference proteome</keyword>
<evidence type="ECO:0000313" key="5">
    <source>
        <dbReference type="EMBL" id="KAF6021156.1"/>
    </source>
</evidence>
<reference evidence="5" key="1">
    <citation type="submission" date="2020-06" db="EMBL/GenBank/DDBJ databases">
        <title>Draft genome of Bugula neritina, a colonial animal packing powerful symbionts and potential medicines.</title>
        <authorList>
            <person name="Rayko M."/>
        </authorList>
    </citation>
    <scope>NUCLEOTIDE SEQUENCE [LARGE SCALE GENOMIC DNA]</scope>
    <source>
        <strain evidence="5">Kwan_BN1</strain>
    </source>
</reference>
<dbReference type="GO" id="GO:0000506">
    <property type="term" value="C:glycosylphosphatidylinositol-N-acetylglucosaminyltransferase (GPI-GnT) complex"/>
    <property type="evidence" value="ECO:0007669"/>
    <property type="project" value="InterPro"/>
</dbReference>
<dbReference type="PANTHER" id="PTHR15231:SF1">
    <property type="entry name" value="PHOSPHATIDYLINOSITOL N-ACETYLGLUCOSAMINYLTRANSFERASE SUBUNIT H"/>
    <property type="match status" value="1"/>
</dbReference>
<accession>A0A7J7J693</accession>
<dbReference type="UniPathway" id="UPA00196"/>
<feature type="domain" description="Phosphatidylinositol N-acetylglucosaminyltransferase subunit H conserved" evidence="4">
    <location>
        <begin position="107"/>
        <end position="174"/>
    </location>
</feature>
<keyword evidence="3" id="KW-0812">Transmembrane</keyword>
<protein>
    <submittedName>
        <fullName evidence="5">PIGH</fullName>
    </submittedName>
</protein>
<evidence type="ECO:0000256" key="3">
    <source>
        <dbReference type="SAM" id="Phobius"/>
    </source>
</evidence>
<dbReference type="PANTHER" id="PTHR15231">
    <property type="entry name" value="PHOSPHATIDYLINOSITOL N-ACETYLGLUCOSAMINYLTRANSFERASE SUBUNIT H"/>
    <property type="match status" value="1"/>
</dbReference>
<comment type="similarity">
    <text evidence="2">Belongs to the PIGH family.</text>
</comment>
<dbReference type="Pfam" id="PF10181">
    <property type="entry name" value="PIG-H"/>
    <property type="match status" value="1"/>
</dbReference>
<dbReference type="OrthoDB" id="6256716at2759"/>
<comment type="pathway">
    <text evidence="1">Glycolipid biosynthesis; glycosylphosphatidylinositol-anchor biosynthesis.</text>
</comment>
<dbReference type="EMBL" id="VXIV02003111">
    <property type="protein sequence ID" value="KAF6021156.1"/>
    <property type="molecule type" value="Genomic_DNA"/>
</dbReference>
<name>A0A7J7J693_BUGNE</name>
<keyword evidence="3" id="KW-0472">Membrane</keyword>
<evidence type="ECO:0000259" key="4">
    <source>
        <dbReference type="Pfam" id="PF10181"/>
    </source>
</evidence>
<evidence type="ECO:0000256" key="2">
    <source>
        <dbReference type="ARBA" id="ARBA00009610"/>
    </source>
</evidence>
<feature type="transmembrane region" description="Helical" evidence="3">
    <location>
        <begin position="40"/>
        <end position="63"/>
    </location>
</feature>
<organism evidence="5 6">
    <name type="scientific">Bugula neritina</name>
    <name type="common">Brown bryozoan</name>
    <name type="synonym">Sertularia neritina</name>
    <dbReference type="NCBI Taxonomy" id="10212"/>
    <lineage>
        <taxon>Eukaryota</taxon>
        <taxon>Metazoa</taxon>
        <taxon>Spiralia</taxon>
        <taxon>Lophotrochozoa</taxon>
        <taxon>Bryozoa</taxon>
        <taxon>Gymnolaemata</taxon>
        <taxon>Cheilostomatida</taxon>
        <taxon>Flustrina</taxon>
        <taxon>Buguloidea</taxon>
        <taxon>Bugulidae</taxon>
        <taxon>Bugula</taxon>
    </lineage>
</organism>
<evidence type="ECO:0000313" key="6">
    <source>
        <dbReference type="Proteomes" id="UP000593567"/>
    </source>
</evidence>
<dbReference type="Proteomes" id="UP000593567">
    <property type="component" value="Unassembled WGS sequence"/>
</dbReference>
<feature type="transmembrane region" description="Helical" evidence="3">
    <location>
        <begin position="75"/>
        <end position="95"/>
    </location>
</feature>
<evidence type="ECO:0000256" key="1">
    <source>
        <dbReference type="ARBA" id="ARBA00004687"/>
    </source>
</evidence>
<dbReference type="AlphaFoldDB" id="A0A7J7J693"/>
<sequence>MLWASLLRAIAMIADSNWKLQIEENTDTCKSYRIYRNRLTFFHLLFNPLVSVVWLVIAVYVGYHLVAESSEETYIFHQELVFTSVFVGLCIIMLMRGLQSMHTCEESVLVSQGFGVQVTSTKSSGSTSSSFYPIQNIHSIVINEGISMHQIMFYLALVLKNEASVELESLQPLFMNSRPRLPLLQVLYTDMNKTFSLSATSKSES</sequence>
<proteinExistence type="inferred from homology"/>